<proteinExistence type="predicted"/>
<dbReference type="InterPro" id="IPR000620">
    <property type="entry name" value="EamA_dom"/>
</dbReference>
<comment type="subcellular location">
    <subcellularLocation>
        <location evidence="1">Membrane</location>
        <topology evidence="1">Multi-pass membrane protein</topology>
    </subcellularLocation>
</comment>
<feature type="transmembrane region" description="Helical" evidence="5">
    <location>
        <begin position="249"/>
        <end position="267"/>
    </location>
</feature>
<gene>
    <name evidence="7" type="ORF">EVC62_12845</name>
</gene>
<dbReference type="PANTHER" id="PTHR32322:SF9">
    <property type="entry name" value="AMINO-ACID METABOLITE EFFLUX PUMP-RELATED"/>
    <property type="match status" value="1"/>
</dbReference>
<feature type="transmembrane region" description="Helical" evidence="5">
    <location>
        <begin position="68"/>
        <end position="89"/>
    </location>
</feature>
<evidence type="ECO:0000259" key="6">
    <source>
        <dbReference type="Pfam" id="PF00892"/>
    </source>
</evidence>
<evidence type="ECO:0000256" key="3">
    <source>
        <dbReference type="ARBA" id="ARBA00022989"/>
    </source>
</evidence>
<evidence type="ECO:0000256" key="5">
    <source>
        <dbReference type="SAM" id="Phobius"/>
    </source>
</evidence>
<feature type="transmembrane region" description="Helical" evidence="5">
    <location>
        <begin position="149"/>
        <end position="173"/>
    </location>
</feature>
<dbReference type="InterPro" id="IPR050638">
    <property type="entry name" value="AA-Vitamin_Transporters"/>
</dbReference>
<feature type="transmembrane region" description="Helical" evidence="5">
    <location>
        <begin position="95"/>
        <end position="113"/>
    </location>
</feature>
<sequence length="330" mass="34832">MPLPAVFRLILLSSLWGASFLFMRIATPAIGVFPTAFFRVFFGALGLIAVLLAWRVRWRFDGKFVTTLIIGMINSGLPFALFCIAARFIPAGYSALLNASTPLMGVLIGAACFSERLTRERLGGVVVGMMGVAVLVVSGPVALSSGLVIGALACLGAAACYGVSGFLVGRWIAQRGGLDSRLIALGSQLGATLLLAPLMLTEVALHPTKGHWQDAHVWLALLVLGLACTSLAYLLYFRLIEELGPVKPLTVTLLVPLFGVLWGALFLDEQVTWAHAAGGALIALALWLILFKRSDGPVENSGQQAVAKPAQTAAAASQVEATSARSDRCT</sequence>
<evidence type="ECO:0000256" key="1">
    <source>
        <dbReference type="ARBA" id="ARBA00004141"/>
    </source>
</evidence>
<evidence type="ECO:0000256" key="2">
    <source>
        <dbReference type="ARBA" id="ARBA00022692"/>
    </source>
</evidence>
<keyword evidence="4 5" id="KW-0472">Membrane</keyword>
<evidence type="ECO:0000313" key="7">
    <source>
        <dbReference type="EMBL" id="WFF42320.1"/>
    </source>
</evidence>
<accession>A0ABY8FHN7</accession>
<reference evidence="7 8" key="1">
    <citation type="submission" date="2019-01" db="EMBL/GenBank/DDBJ databases">
        <title>Genome sequence of Salinicola endophyticus REST5.</title>
        <authorList>
            <person name="Nascimento F.X."/>
        </authorList>
    </citation>
    <scope>NUCLEOTIDE SEQUENCE [LARGE SCALE GENOMIC DNA]</scope>
    <source>
        <strain evidence="7 8">REST5</strain>
    </source>
</reference>
<feature type="transmembrane region" description="Helical" evidence="5">
    <location>
        <begin position="182"/>
        <end position="205"/>
    </location>
</feature>
<name>A0ABY8FHN7_9GAMM</name>
<dbReference type="PANTHER" id="PTHR32322">
    <property type="entry name" value="INNER MEMBRANE TRANSPORTER"/>
    <property type="match status" value="1"/>
</dbReference>
<dbReference type="Pfam" id="PF00892">
    <property type="entry name" value="EamA"/>
    <property type="match status" value="2"/>
</dbReference>
<dbReference type="EMBL" id="CP035631">
    <property type="protein sequence ID" value="WFF42320.1"/>
    <property type="molecule type" value="Genomic_DNA"/>
</dbReference>
<dbReference type="RefSeq" id="WP_282235015.1">
    <property type="nucleotide sequence ID" value="NZ_CP035631.1"/>
</dbReference>
<keyword evidence="8" id="KW-1185">Reference proteome</keyword>
<feature type="transmembrane region" description="Helical" evidence="5">
    <location>
        <begin position="125"/>
        <end position="143"/>
    </location>
</feature>
<feature type="domain" description="EamA" evidence="6">
    <location>
        <begin position="7"/>
        <end position="136"/>
    </location>
</feature>
<protein>
    <submittedName>
        <fullName evidence="7">DMT family transporter</fullName>
    </submittedName>
</protein>
<keyword evidence="2 5" id="KW-0812">Transmembrane</keyword>
<feature type="transmembrane region" description="Helical" evidence="5">
    <location>
        <begin position="36"/>
        <end position="56"/>
    </location>
</feature>
<feature type="transmembrane region" description="Helical" evidence="5">
    <location>
        <begin position="273"/>
        <end position="291"/>
    </location>
</feature>
<organism evidence="7 8">
    <name type="scientific">Salinicola endophyticus</name>
    <dbReference type="NCBI Taxonomy" id="1949083"/>
    <lineage>
        <taxon>Bacteria</taxon>
        <taxon>Pseudomonadati</taxon>
        <taxon>Pseudomonadota</taxon>
        <taxon>Gammaproteobacteria</taxon>
        <taxon>Oceanospirillales</taxon>
        <taxon>Halomonadaceae</taxon>
        <taxon>Salinicola</taxon>
    </lineage>
</organism>
<feature type="transmembrane region" description="Helical" evidence="5">
    <location>
        <begin position="217"/>
        <end position="237"/>
    </location>
</feature>
<evidence type="ECO:0000313" key="8">
    <source>
        <dbReference type="Proteomes" id="UP001321526"/>
    </source>
</evidence>
<feature type="domain" description="EamA" evidence="6">
    <location>
        <begin position="149"/>
        <end position="290"/>
    </location>
</feature>
<keyword evidence="3 5" id="KW-1133">Transmembrane helix</keyword>
<dbReference type="Proteomes" id="UP001321526">
    <property type="component" value="Chromosome"/>
</dbReference>
<dbReference type="SUPFAM" id="SSF103481">
    <property type="entry name" value="Multidrug resistance efflux transporter EmrE"/>
    <property type="match status" value="2"/>
</dbReference>
<dbReference type="InterPro" id="IPR037185">
    <property type="entry name" value="EmrE-like"/>
</dbReference>
<evidence type="ECO:0000256" key="4">
    <source>
        <dbReference type="ARBA" id="ARBA00023136"/>
    </source>
</evidence>